<dbReference type="CDD" id="cd08545">
    <property type="entry name" value="YcnI_like"/>
    <property type="match status" value="1"/>
</dbReference>
<feature type="compositionally biased region" description="Low complexity" evidence="1">
    <location>
        <begin position="200"/>
        <end position="209"/>
    </location>
</feature>
<organism evidence="5 6">
    <name type="scientific">Nocardioides potassii</name>
    <dbReference type="NCBI Taxonomy" id="2911371"/>
    <lineage>
        <taxon>Bacteria</taxon>
        <taxon>Bacillati</taxon>
        <taxon>Actinomycetota</taxon>
        <taxon>Actinomycetes</taxon>
        <taxon>Propionibacteriales</taxon>
        <taxon>Nocardioidaceae</taxon>
        <taxon>Nocardioides</taxon>
    </lineage>
</organism>
<keyword evidence="2" id="KW-0472">Membrane</keyword>
<evidence type="ECO:0000313" key="5">
    <source>
        <dbReference type="EMBL" id="MCF6378702.1"/>
    </source>
</evidence>
<dbReference type="InterPro" id="IPR038507">
    <property type="entry name" value="YcnI-like_sf"/>
</dbReference>
<keyword evidence="2" id="KW-1133">Transmembrane helix</keyword>
<protein>
    <submittedName>
        <fullName evidence="5">YcnI family protein</fullName>
    </submittedName>
</protein>
<dbReference type="InterPro" id="IPR012533">
    <property type="entry name" value="YcnI-copper_dom"/>
</dbReference>
<keyword evidence="6" id="KW-1185">Reference proteome</keyword>
<feature type="transmembrane region" description="Helical" evidence="2">
    <location>
        <begin position="224"/>
        <end position="245"/>
    </location>
</feature>
<evidence type="ECO:0000313" key="6">
    <source>
        <dbReference type="Proteomes" id="UP001201161"/>
    </source>
</evidence>
<comment type="caution">
    <text evidence="5">The sequence shown here is derived from an EMBL/GenBank/DDBJ whole genome shotgun (WGS) entry which is preliminary data.</text>
</comment>
<evidence type="ECO:0000259" key="4">
    <source>
        <dbReference type="Pfam" id="PF07987"/>
    </source>
</evidence>
<feature type="domain" description="YncI copper-binding" evidence="4">
    <location>
        <begin position="30"/>
        <end position="176"/>
    </location>
</feature>
<dbReference type="EMBL" id="JAKJHZ010000009">
    <property type="protein sequence ID" value="MCF6378702.1"/>
    <property type="molecule type" value="Genomic_DNA"/>
</dbReference>
<keyword evidence="2" id="KW-0812">Transmembrane</keyword>
<dbReference type="Gene3D" id="2.60.40.2230">
    <property type="entry name" value="Uncharacterised protein YcnI-like PF07987, DUF1775"/>
    <property type="match status" value="1"/>
</dbReference>
<dbReference type="RefSeq" id="WP_236402774.1">
    <property type="nucleotide sequence ID" value="NZ_JAKJHZ010000009.1"/>
</dbReference>
<evidence type="ECO:0000256" key="2">
    <source>
        <dbReference type="SAM" id="Phobius"/>
    </source>
</evidence>
<accession>A0ABS9HEE2</accession>
<feature type="region of interest" description="Disordered" evidence="1">
    <location>
        <begin position="162"/>
        <end position="225"/>
    </location>
</feature>
<feature type="signal peptide" evidence="3">
    <location>
        <begin position="1"/>
        <end position="29"/>
    </location>
</feature>
<feature type="compositionally biased region" description="Acidic residues" evidence="1">
    <location>
        <begin position="190"/>
        <end position="199"/>
    </location>
</feature>
<evidence type="ECO:0000256" key="1">
    <source>
        <dbReference type="SAM" id="MobiDB-lite"/>
    </source>
</evidence>
<proteinExistence type="predicted"/>
<dbReference type="Pfam" id="PF07987">
    <property type="entry name" value="DUF1775"/>
    <property type="match status" value="1"/>
</dbReference>
<dbReference type="Proteomes" id="UP001201161">
    <property type="component" value="Unassembled WGS sequence"/>
</dbReference>
<keyword evidence="3" id="KW-0732">Signal</keyword>
<gene>
    <name evidence="5" type="ORF">L2K70_13900</name>
</gene>
<sequence>MSSRTLTRLAVVPAATAAIALSIVAPASAHVSASVTEASAGAYTVLTLSVPHGCEGSPTTRIEVQVPESVFSVTPTRNPFYDLEATIEKLDEPVTDAHGNEITERTSTISYTASTPLPDGQRDTFELSFQVPDAEGEVLAFPTIQTCEKGETAWTQIPTAGQDEDELESPAPSFTILPASGEGHHGDEASASEESDDSAEPASDTSDASEAAEADEAGDSDSSALGWAGLGAGLLGLVAGGLALARTRSTT</sequence>
<reference evidence="5 6" key="1">
    <citation type="submission" date="2022-01" db="EMBL/GenBank/DDBJ databases">
        <title>Nocardioides sp. nov., an actinomycete isolated from mining soil.</title>
        <authorList>
            <person name="Liu L."/>
        </authorList>
    </citation>
    <scope>NUCLEOTIDE SEQUENCE [LARGE SCALE GENOMIC DNA]</scope>
    <source>
        <strain evidence="5 6">KLBMP 9356</strain>
    </source>
</reference>
<feature type="chain" id="PRO_5045051180" evidence="3">
    <location>
        <begin position="30"/>
        <end position="251"/>
    </location>
</feature>
<evidence type="ECO:0000256" key="3">
    <source>
        <dbReference type="SAM" id="SignalP"/>
    </source>
</evidence>
<name>A0ABS9HEE2_9ACTN</name>
<feature type="compositionally biased region" description="Acidic residues" evidence="1">
    <location>
        <begin position="210"/>
        <end position="219"/>
    </location>
</feature>